<organism evidence="2 3">
    <name type="scientific">Maribellus comscasis</name>
    <dbReference type="NCBI Taxonomy" id="2681766"/>
    <lineage>
        <taxon>Bacteria</taxon>
        <taxon>Pseudomonadati</taxon>
        <taxon>Bacteroidota</taxon>
        <taxon>Bacteroidia</taxon>
        <taxon>Marinilabiliales</taxon>
        <taxon>Prolixibacteraceae</taxon>
        <taxon>Maribellus</taxon>
    </lineage>
</organism>
<feature type="transmembrane region" description="Helical" evidence="1">
    <location>
        <begin position="78"/>
        <end position="96"/>
    </location>
</feature>
<gene>
    <name evidence="2" type="ORF">GM418_18860</name>
</gene>
<dbReference type="KEGG" id="mcos:GM418_18860"/>
<keyword evidence="1" id="KW-1133">Transmembrane helix</keyword>
<evidence type="ECO:0000313" key="2">
    <source>
        <dbReference type="EMBL" id="QGY45655.1"/>
    </source>
</evidence>
<dbReference type="EMBL" id="CP046401">
    <property type="protein sequence ID" value="QGY45655.1"/>
    <property type="molecule type" value="Genomic_DNA"/>
</dbReference>
<keyword evidence="3" id="KW-1185">Reference proteome</keyword>
<feature type="transmembrane region" description="Helical" evidence="1">
    <location>
        <begin position="7"/>
        <end position="28"/>
    </location>
</feature>
<feature type="transmembrane region" description="Helical" evidence="1">
    <location>
        <begin position="48"/>
        <end position="66"/>
    </location>
</feature>
<reference evidence="2 3" key="1">
    <citation type="submission" date="2019-11" db="EMBL/GenBank/DDBJ databases">
        <authorList>
            <person name="Zheng R.K."/>
            <person name="Sun C.M."/>
        </authorList>
    </citation>
    <scope>NUCLEOTIDE SEQUENCE [LARGE SCALE GENOMIC DNA]</scope>
    <source>
        <strain evidence="2 3">WC007</strain>
    </source>
</reference>
<evidence type="ECO:0000313" key="3">
    <source>
        <dbReference type="Proteomes" id="UP000428260"/>
    </source>
</evidence>
<dbReference type="AlphaFoldDB" id="A0A6I6JRL0"/>
<accession>A0A6I6JRL0</accession>
<dbReference type="RefSeq" id="WP_158868798.1">
    <property type="nucleotide sequence ID" value="NZ_CP046401.1"/>
</dbReference>
<protein>
    <submittedName>
        <fullName evidence="2">Uncharacterized protein</fullName>
    </submittedName>
</protein>
<proteinExistence type="predicted"/>
<keyword evidence="1" id="KW-0812">Transmembrane</keyword>
<dbReference type="Proteomes" id="UP000428260">
    <property type="component" value="Chromosome"/>
</dbReference>
<keyword evidence="1" id="KW-0472">Membrane</keyword>
<evidence type="ECO:0000256" key="1">
    <source>
        <dbReference type="SAM" id="Phobius"/>
    </source>
</evidence>
<sequence length="97" mass="10964">MKTNKYCCRIFPVILVILSAIIAAAIWYFEEGRHSLVFLTDRGEVFNFLGTVLFIAIIPIGIFYLATEREKIKNKAKGLAFIGFLPSLAFLVYVLTT</sequence>
<name>A0A6I6JRL0_9BACT</name>